<proteinExistence type="predicted"/>
<dbReference type="EMBL" id="CP021056">
    <property type="protein sequence ID" value="QXE25911.1"/>
    <property type="molecule type" value="Genomic_DNA"/>
</dbReference>
<evidence type="ECO:0000313" key="3">
    <source>
        <dbReference type="EMBL" id="QXE25911.1"/>
    </source>
</evidence>
<dbReference type="Pfam" id="PF13448">
    <property type="entry name" value="DUF4114"/>
    <property type="match status" value="1"/>
</dbReference>
<dbReference type="AlphaFoldDB" id="A0A975TBS8"/>
<evidence type="ECO:0000259" key="2">
    <source>
        <dbReference type="Pfam" id="PF13448"/>
    </source>
</evidence>
<accession>A0A975TBS8</accession>
<feature type="chain" id="PRO_5037869143" description="DUF4114 domain-containing protein" evidence="1">
    <location>
        <begin position="25"/>
        <end position="181"/>
    </location>
</feature>
<evidence type="ECO:0000313" key="4">
    <source>
        <dbReference type="Proteomes" id="UP000683511"/>
    </source>
</evidence>
<gene>
    <name evidence="3" type="ORF">B6N60_04632</name>
</gene>
<reference evidence="3" key="1">
    <citation type="submission" date="2017-04" db="EMBL/GenBank/DDBJ databases">
        <title>Genome deletions in a multicellular cyanobacterial endosymbiont for morphological adaptation in marine diatoms.</title>
        <authorList>
            <person name="Wang Y."/>
            <person name="Gao H."/>
            <person name="Li R."/>
            <person name="Xu X."/>
        </authorList>
    </citation>
    <scope>NUCLEOTIDE SEQUENCE</scope>
    <source>
        <strain evidence="3">FACHB 800</strain>
    </source>
</reference>
<dbReference type="KEGG" id="rsin:B6N60_04632"/>
<feature type="signal peptide" evidence="1">
    <location>
        <begin position="1"/>
        <end position="24"/>
    </location>
</feature>
<dbReference type="InterPro" id="IPR025193">
    <property type="entry name" value="DUF4114"/>
</dbReference>
<organism evidence="3 4">
    <name type="scientific">Richelia sinica FACHB-800</name>
    <dbReference type="NCBI Taxonomy" id="1357546"/>
    <lineage>
        <taxon>Bacteria</taxon>
        <taxon>Bacillati</taxon>
        <taxon>Cyanobacteriota</taxon>
        <taxon>Cyanophyceae</taxon>
        <taxon>Nostocales</taxon>
        <taxon>Nostocaceae</taxon>
        <taxon>Richelia</taxon>
    </lineage>
</organism>
<protein>
    <recommendedName>
        <fullName evidence="2">DUF4114 domain-containing protein</fullName>
    </recommendedName>
</protein>
<name>A0A975TBS8_9NOST</name>
<feature type="domain" description="DUF4114" evidence="2">
    <location>
        <begin position="105"/>
        <end position="145"/>
    </location>
</feature>
<sequence>MQKLSLATAGAAVMALGTAATAEAGVLGGKLFASGGDVTVTILPSTAGFTNILELVSPTGIVIGNNKDDVGKTFNLGPFADGQELIFGINVTNTGDFFKNGPGSRNADGLAHNLNTDEGNGSILVGFEDLFGGGDQDYDDVVYRFTGLKAVVPEPTSALGVVGFAALVAISQRKKLQKAFK</sequence>
<evidence type="ECO:0000256" key="1">
    <source>
        <dbReference type="SAM" id="SignalP"/>
    </source>
</evidence>
<keyword evidence="1" id="KW-0732">Signal</keyword>
<dbReference type="Proteomes" id="UP000683511">
    <property type="component" value="Chromosome"/>
</dbReference>
<keyword evidence="4" id="KW-1185">Reference proteome</keyword>